<dbReference type="Pfam" id="PF19190">
    <property type="entry name" value="BACON_2"/>
    <property type="match status" value="1"/>
</dbReference>
<gene>
    <name evidence="3" type="ORF">LG35_00590</name>
</gene>
<dbReference type="InterPro" id="IPR013783">
    <property type="entry name" value="Ig-like_fold"/>
</dbReference>
<proteinExistence type="predicted"/>
<dbReference type="RefSeq" id="WP_035471218.1">
    <property type="nucleotide sequence ID" value="NZ_JRGF01000001.1"/>
</dbReference>
<name>A0ABR4YLE3_9BACT</name>
<feature type="domain" description="BACON" evidence="2">
    <location>
        <begin position="40"/>
        <end position="118"/>
    </location>
</feature>
<feature type="region of interest" description="Disordered" evidence="1">
    <location>
        <begin position="117"/>
        <end position="137"/>
    </location>
</feature>
<dbReference type="EMBL" id="JRGF01000001">
    <property type="protein sequence ID" value="KHE42992.1"/>
    <property type="molecule type" value="Genomic_DNA"/>
</dbReference>
<feature type="compositionally biased region" description="Acidic residues" evidence="1">
    <location>
        <begin position="121"/>
        <end position="137"/>
    </location>
</feature>
<keyword evidence="4" id="KW-1185">Reference proteome</keyword>
<organism evidence="3 4">
    <name type="scientific">Alistipes inops</name>
    <dbReference type="NCBI Taxonomy" id="1501391"/>
    <lineage>
        <taxon>Bacteria</taxon>
        <taxon>Pseudomonadati</taxon>
        <taxon>Bacteroidota</taxon>
        <taxon>Bacteroidia</taxon>
        <taxon>Bacteroidales</taxon>
        <taxon>Rikenellaceae</taxon>
        <taxon>Alistipes</taxon>
    </lineage>
</organism>
<comment type="caution">
    <text evidence="3">The sequence shown here is derived from an EMBL/GenBank/DDBJ whole genome shotgun (WGS) entry which is preliminary data.</text>
</comment>
<dbReference type="Gene3D" id="2.60.40.10">
    <property type="entry name" value="Immunoglobulins"/>
    <property type="match status" value="1"/>
</dbReference>
<dbReference type="InterPro" id="IPR024361">
    <property type="entry name" value="BACON"/>
</dbReference>
<sequence length="384" mass="42635">MKNICYSGAILALTTLLLTGCEALQKEYMKITLREQDKVLTFGREAGLEKSVTFSSTTSWTASVQGDWLAVAPDSGNSGSNTITVTTLRANDGNDGRTTEITLTAGGDPATITVVQKGTESTDDPDPNNPDPDEPVVSDEKFITKIRLTGTEDPNDVSDFYIAYDENGNIVGTDRFDIDMEAGECIYYSHVSHTVTGSDGNEITVLTRNEWISTAEMQSEKSEYTSSILLDDNGNAVRQPYAVGDEDLWVEAAYNADNTLKTWIWAGKEYENQEIAARWENGNMVYFNEEDITYAPEYAAPETETGFDFGFFLILENWITPASSYMGTPSTNLPAGTTGDSPRTFRYEFDGTGRVTSAYVEEWELHYEIFYGEQEMQEYPKPVL</sequence>
<evidence type="ECO:0000313" key="4">
    <source>
        <dbReference type="Proteomes" id="UP000030889"/>
    </source>
</evidence>
<evidence type="ECO:0000256" key="1">
    <source>
        <dbReference type="SAM" id="MobiDB-lite"/>
    </source>
</evidence>
<dbReference type="PROSITE" id="PS51257">
    <property type="entry name" value="PROKAR_LIPOPROTEIN"/>
    <property type="match status" value="1"/>
</dbReference>
<dbReference type="CDD" id="cd14948">
    <property type="entry name" value="BACON"/>
    <property type="match status" value="1"/>
</dbReference>
<evidence type="ECO:0000259" key="2">
    <source>
        <dbReference type="Pfam" id="PF19190"/>
    </source>
</evidence>
<protein>
    <recommendedName>
        <fullName evidence="2">BACON domain-containing protein</fullName>
    </recommendedName>
</protein>
<accession>A0ABR4YLE3</accession>
<evidence type="ECO:0000313" key="3">
    <source>
        <dbReference type="EMBL" id="KHE42992.1"/>
    </source>
</evidence>
<reference evidence="3 4" key="1">
    <citation type="submission" date="2014-09" db="EMBL/GenBank/DDBJ databases">
        <title>Alistipes sp. 627, sp. nov., a novel member of the family Rikenellaceae isolated from human faeces.</title>
        <authorList>
            <person name="Shkoporov A.N."/>
            <person name="Chaplin A.V."/>
            <person name="Motuzova O.V."/>
            <person name="Kafarskaia L.I."/>
            <person name="Khokhlova E.V."/>
            <person name="Efimov B.A."/>
        </authorList>
    </citation>
    <scope>NUCLEOTIDE SEQUENCE [LARGE SCALE GENOMIC DNA]</scope>
    <source>
        <strain evidence="3 4">627</strain>
    </source>
</reference>
<dbReference type="Proteomes" id="UP000030889">
    <property type="component" value="Unassembled WGS sequence"/>
</dbReference>